<dbReference type="EMBL" id="CM037624">
    <property type="protein sequence ID" value="KAH8010312.1"/>
    <property type="molecule type" value="Genomic_DNA"/>
</dbReference>
<accession>A0ACB8FSV4</accession>
<dbReference type="Proteomes" id="UP000827872">
    <property type="component" value="Linkage Group LG11"/>
</dbReference>
<evidence type="ECO:0000313" key="2">
    <source>
        <dbReference type="Proteomes" id="UP000827872"/>
    </source>
</evidence>
<evidence type="ECO:0000313" key="1">
    <source>
        <dbReference type="EMBL" id="KAH8010312.1"/>
    </source>
</evidence>
<proteinExistence type="predicted"/>
<gene>
    <name evidence="1" type="ORF">K3G42_001681</name>
</gene>
<reference evidence="1" key="1">
    <citation type="submission" date="2021-08" db="EMBL/GenBank/DDBJ databases">
        <title>The first chromosome-level gecko genome reveals the dynamic sex chromosomes of Neotropical dwarf geckos (Sphaerodactylidae: Sphaerodactylus).</title>
        <authorList>
            <person name="Pinto B.J."/>
            <person name="Keating S.E."/>
            <person name="Gamble T."/>
        </authorList>
    </citation>
    <scope>NUCLEOTIDE SEQUENCE</scope>
    <source>
        <strain evidence="1">TG3544</strain>
    </source>
</reference>
<protein>
    <submittedName>
        <fullName evidence="1">Uncharacterized protein</fullName>
    </submittedName>
</protein>
<comment type="caution">
    <text evidence="1">The sequence shown here is derived from an EMBL/GenBank/DDBJ whole genome shotgun (WGS) entry which is preliminary data.</text>
</comment>
<keyword evidence="2" id="KW-1185">Reference proteome</keyword>
<organism evidence="1 2">
    <name type="scientific">Sphaerodactylus townsendi</name>
    <dbReference type="NCBI Taxonomy" id="933632"/>
    <lineage>
        <taxon>Eukaryota</taxon>
        <taxon>Metazoa</taxon>
        <taxon>Chordata</taxon>
        <taxon>Craniata</taxon>
        <taxon>Vertebrata</taxon>
        <taxon>Euteleostomi</taxon>
        <taxon>Lepidosauria</taxon>
        <taxon>Squamata</taxon>
        <taxon>Bifurcata</taxon>
        <taxon>Gekkota</taxon>
        <taxon>Sphaerodactylidae</taxon>
        <taxon>Sphaerodactylus</taxon>
    </lineage>
</organism>
<name>A0ACB8FSV4_9SAUR</name>
<sequence>MDRPKIKPAVAAATAAAGRPAAGAGALYPAVETHFTTRCCMNYEPVMRVVTEKIDLSTIHGTTHDSMERFLDRYFEDPVVTSHWQSTGAQPKTTQMTLPQRESSDSESPERGEQARWPDKDVERKQLVNLDASNPGSLPPGAYGEDELVEPLNPPGAASLHHGEADDPEADDPDPFTLHGHHAALERAKREWQEAHEALIDDRVHHWFQLREEFDREREVLYRQL</sequence>